<evidence type="ECO:0000256" key="3">
    <source>
        <dbReference type="ARBA" id="ARBA00022723"/>
    </source>
</evidence>
<dbReference type="Gene3D" id="1.10.1370.40">
    <property type="match status" value="1"/>
</dbReference>
<dbReference type="InterPro" id="IPR034005">
    <property type="entry name" value="M3A_DCP"/>
</dbReference>
<name>A0A5C1QGI3_9SPIO</name>
<dbReference type="Gene3D" id="3.40.390.10">
    <property type="entry name" value="Collagenase (Catalytic Domain)"/>
    <property type="match status" value="1"/>
</dbReference>
<dbReference type="PANTHER" id="PTHR43660">
    <property type="entry name" value="DIPEPTIDYL CARBOXYPEPTIDASE"/>
    <property type="match status" value="1"/>
</dbReference>
<dbReference type="KEGG" id="sper:EW093_16345"/>
<evidence type="ECO:0000256" key="6">
    <source>
        <dbReference type="ARBA" id="ARBA00023049"/>
    </source>
</evidence>
<comment type="similarity">
    <text evidence="1 7">Belongs to the peptidase M3 family.</text>
</comment>
<evidence type="ECO:0000256" key="4">
    <source>
        <dbReference type="ARBA" id="ARBA00022801"/>
    </source>
</evidence>
<proteinExistence type="inferred from homology"/>
<sequence length="675" mass="77500">MKNPIIDKYDTKYGSIPFSKIEMNDYLPALEIGLINAYNNIKKIKSNVEPPNFTNTIEALEFVSEDLDKVANVYFNLYSLDSDADFKKLAEKISPKLAKFSGDIFTDTQLFDRVNKIYNDRENLSLSAEEKRLLDITYNSFRRNGALLKDDEKIELQKIDEKLSLLGPQFSKNTLDGTNSFELHITDPIRVKGLPESSLEAASFTAKNKGYEQGWVFTLQMPSYLPVMQYAEDRELRKELSLAYGTKNLGGEYDNRDIIKETIDLKFKRARLLGYNTHAHYTLEKRMANTPEIVDNFLNEIYETAYPAAKNELEEVKALAKEMDNIEDFNSWDFAYYSQKLKLKKYNFDPEVLRPYLKAENVINGVFDVANKMYGLNFIEVNNVELYHKDVTTYEVRDNNDSYIGLLYVDLYPRETKRSGAWMNTFKVQGLSNGEIERPHVLICGNLSPSTESKPSLLSFDETRTIFHEFGHALHGLLSNVRYKSLASPNVYWDFVELPSQIMENWLLEPETLSLFAKHYNTGEVLPTDLIEKVVKSQTFNAGNMNIRQLSLGFLDMAWHTTDPKDIGSVEEFEDKINEKTRLLPKTEGNTSTGFGHIFAGGYSSGYYSYKWAEVLDADAFEYFKEMGIFNKEVANSFRSNILSKGNTVDPMELYKKFRGTLPNSKALLKRDGLI</sequence>
<keyword evidence="10" id="KW-1185">Reference proteome</keyword>
<evidence type="ECO:0000256" key="1">
    <source>
        <dbReference type="ARBA" id="ARBA00006040"/>
    </source>
</evidence>
<dbReference type="FunFam" id="3.40.390.10:FF:000009">
    <property type="entry name" value="Oligopeptidase A"/>
    <property type="match status" value="1"/>
</dbReference>
<evidence type="ECO:0000313" key="9">
    <source>
        <dbReference type="EMBL" id="QEN06189.1"/>
    </source>
</evidence>
<keyword evidence="3 7" id="KW-0479">Metal-binding</keyword>
<evidence type="ECO:0000256" key="5">
    <source>
        <dbReference type="ARBA" id="ARBA00022833"/>
    </source>
</evidence>
<dbReference type="GO" id="GO:0046872">
    <property type="term" value="F:metal ion binding"/>
    <property type="evidence" value="ECO:0007669"/>
    <property type="project" value="UniProtKB-UniRule"/>
</dbReference>
<dbReference type="Proteomes" id="UP000323824">
    <property type="component" value="Chromosome"/>
</dbReference>
<dbReference type="GO" id="GO:0006508">
    <property type="term" value="P:proteolysis"/>
    <property type="evidence" value="ECO:0007669"/>
    <property type="project" value="UniProtKB-KW"/>
</dbReference>
<gene>
    <name evidence="9" type="ORF">EW093_16345</name>
</gene>
<dbReference type="GO" id="GO:0004180">
    <property type="term" value="F:carboxypeptidase activity"/>
    <property type="evidence" value="ECO:0007669"/>
    <property type="project" value="TreeGrafter"/>
</dbReference>
<organism evidence="9 10">
    <name type="scientific">Thiospirochaeta perfilievii</name>
    <dbReference type="NCBI Taxonomy" id="252967"/>
    <lineage>
        <taxon>Bacteria</taxon>
        <taxon>Pseudomonadati</taxon>
        <taxon>Spirochaetota</taxon>
        <taxon>Spirochaetia</taxon>
        <taxon>Spirochaetales</taxon>
        <taxon>Spirochaetaceae</taxon>
        <taxon>Thiospirochaeta</taxon>
    </lineage>
</organism>
<dbReference type="GO" id="GO:0005829">
    <property type="term" value="C:cytosol"/>
    <property type="evidence" value="ECO:0007669"/>
    <property type="project" value="TreeGrafter"/>
</dbReference>
<dbReference type="SUPFAM" id="SSF55486">
    <property type="entry name" value="Metalloproteases ('zincins'), catalytic domain"/>
    <property type="match status" value="1"/>
</dbReference>
<dbReference type="InterPro" id="IPR045090">
    <property type="entry name" value="Pept_M3A_M3B"/>
</dbReference>
<dbReference type="OrthoDB" id="9773538at2"/>
<protein>
    <submittedName>
        <fullName evidence="9">M3 family peptidase</fullName>
    </submittedName>
</protein>
<comment type="cofactor">
    <cofactor evidence="7">
        <name>Zn(2+)</name>
        <dbReference type="ChEBI" id="CHEBI:29105"/>
    </cofactor>
    <text evidence="7">Binds 1 zinc ion.</text>
</comment>
<evidence type="ECO:0000256" key="2">
    <source>
        <dbReference type="ARBA" id="ARBA00022670"/>
    </source>
</evidence>
<dbReference type="PANTHER" id="PTHR43660:SF1">
    <property type="entry name" value="DIPEPTIDYL CARBOXYPEPTIDASE"/>
    <property type="match status" value="1"/>
</dbReference>
<reference evidence="9 10" key="2">
    <citation type="submission" date="2019-09" db="EMBL/GenBank/DDBJ databases">
        <title>Complete Genome Sequence and Methylome Analysis of free living Spirochaetas.</title>
        <authorList>
            <person name="Leshcheva N."/>
            <person name="Mikheeva N."/>
        </authorList>
    </citation>
    <scope>NUCLEOTIDE SEQUENCE [LARGE SCALE GENOMIC DNA]</scope>
    <source>
        <strain evidence="9 10">P</strain>
    </source>
</reference>
<keyword evidence="6 7" id="KW-0482">Metalloprotease</keyword>
<evidence type="ECO:0000259" key="8">
    <source>
        <dbReference type="Pfam" id="PF01432"/>
    </source>
</evidence>
<dbReference type="EMBL" id="CP035807">
    <property type="protein sequence ID" value="QEN06189.1"/>
    <property type="molecule type" value="Genomic_DNA"/>
</dbReference>
<dbReference type="Pfam" id="PF01432">
    <property type="entry name" value="Peptidase_M3"/>
    <property type="match status" value="1"/>
</dbReference>
<keyword evidence="5 7" id="KW-0862">Zinc</keyword>
<accession>A0A5C1QGI3</accession>
<keyword evidence="2 7" id="KW-0645">Protease</keyword>
<keyword evidence="4 7" id="KW-0378">Hydrolase</keyword>
<dbReference type="RefSeq" id="WP_149569423.1">
    <property type="nucleotide sequence ID" value="NZ_CP035807.1"/>
</dbReference>
<dbReference type="InterPro" id="IPR024077">
    <property type="entry name" value="Neurolysin/TOP_dom2"/>
</dbReference>
<evidence type="ECO:0000256" key="7">
    <source>
        <dbReference type="RuleBase" id="RU003435"/>
    </source>
</evidence>
<dbReference type="Gene3D" id="1.10.1370.10">
    <property type="entry name" value="Neurolysin, domain 3"/>
    <property type="match status" value="1"/>
</dbReference>
<evidence type="ECO:0000313" key="10">
    <source>
        <dbReference type="Proteomes" id="UP000323824"/>
    </source>
</evidence>
<reference evidence="9 10" key="1">
    <citation type="submission" date="2019-02" db="EMBL/GenBank/DDBJ databases">
        <authorList>
            <person name="Fomenkov A."/>
            <person name="Dubinina G."/>
            <person name="Grabovich M."/>
            <person name="Vincze T."/>
            <person name="Roberts R.J."/>
        </authorList>
    </citation>
    <scope>NUCLEOTIDE SEQUENCE [LARGE SCALE GENOMIC DNA]</scope>
    <source>
        <strain evidence="9 10">P</strain>
    </source>
</reference>
<dbReference type="AlphaFoldDB" id="A0A5C1QGI3"/>
<dbReference type="GO" id="GO:0004222">
    <property type="term" value="F:metalloendopeptidase activity"/>
    <property type="evidence" value="ECO:0007669"/>
    <property type="project" value="InterPro"/>
</dbReference>
<feature type="domain" description="Peptidase M3A/M3B catalytic" evidence="8">
    <location>
        <begin position="227"/>
        <end position="671"/>
    </location>
</feature>
<dbReference type="InterPro" id="IPR024079">
    <property type="entry name" value="MetalloPept_cat_dom_sf"/>
</dbReference>
<dbReference type="CDD" id="cd06456">
    <property type="entry name" value="M3A_DCP"/>
    <property type="match status" value="1"/>
</dbReference>
<dbReference type="InterPro" id="IPR001567">
    <property type="entry name" value="Pept_M3A_M3B_dom"/>
</dbReference>